<name>A0A372NMD3_9SPHI</name>
<proteinExistence type="predicted"/>
<dbReference type="RefSeq" id="WP_117394068.1">
    <property type="nucleotide sequence ID" value="NZ_QWDC01000005.1"/>
</dbReference>
<evidence type="ECO:0000313" key="2">
    <source>
        <dbReference type="Proteomes" id="UP000264217"/>
    </source>
</evidence>
<dbReference type="EMBL" id="QWDC01000005">
    <property type="protein sequence ID" value="RFZ90101.1"/>
    <property type="molecule type" value="Genomic_DNA"/>
</dbReference>
<organism evidence="1 2">
    <name type="scientific">Mucilaginibacter conchicola</name>
    <dbReference type="NCBI Taxonomy" id="2303333"/>
    <lineage>
        <taxon>Bacteria</taxon>
        <taxon>Pseudomonadati</taxon>
        <taxon>Bacteroidota</taxon>
        <taxon>Sphingobacteriia</taxon>
        <taxon>Sphingobacteriales</taxon>
        <taxon>Sphingobacteriaceae</taxon>
        <taxon>Mucilaginibacter</taxon>
    </lineage>
</organism>
<dbReference type="AlphaFoldDB" id="A0A372NMD3"/>
<accession>A0A372NMD3</accession>
<reference evidence="1 2" key="1">
    <citation type="submission" date="2018-08" db="EMBL/GenBank/DDBJ databases">
        <title>Mucilaginibacter sp. MYSH2.</title>
        <authorList>
            <person name="Seo T."/>
        </authorList>
    </citation>
    <scope>NUCLEOTIDE SEQUENCE [LARGE SCALE GENOMIC DNA]</scope>
    <source>
        <strain evidence="1 2">MYSH2</strain>
    </source>
</reference>
<gene>
    <name evidence="1" type="ORF">D0C36_22940</name>
</gene>
<dbReference type="OrthoDB" id="7833808at2"/>
<dbReference type="Proteomes" id="UP000264217">
    <property type="component" value="Unassembled WGS sequence"/>
</dbReference>
<comment type="caution">
    <text evidence="1">The sequence shown here is derived from an EMBL/GenBank/DDBJ whole genome shotgun (WGS) entry which is preliminary data.</text>
</comment>
<evidence type="ECO:0000313" key="1">
    <source>
        <dbReference type="EMBL" id="RFZ90101.1"/>
    </source>
</evidence>
<keyword evidence="2" id="KW-1185">Reference proteome</keyword>
<sequence>MAKSKTDRKIFIDDVRKGKHEPLAFHAFLKYNFSEKDRAFILSKFSGLYYNYAYSFPKPSSHLIIGKHSSFTKENPDLLEEFYFLIETLRQHRGEINNFLKLNAELEHLVLSGDFERCFEILDKMDAVLGHSFHSLLCEYYINEIRGDNQANHKLLSYLNSNQASMKLLILMNLTRYRIDQNVSSLQYEGSIEQHTRLYDPIASAHYIDYIFFKFDNFNFDHQIKNYPFIIGFDSDFSVVDRYQTLKRILPIILADVTIDEEIKLKIVDTCVVQFANSKDIFWTNFRALYGKNQNIDFTDRSNFRDLQDKLVERKYKEATEHCFSVLSKHPEYSELYVPYVQAIIASNNHVSNIEFPHYHVKEILELMEEVLQKGPNYLAAREKLLKRFFMTAHFEFSTHILEFIYNEYNIAISQTVQLISFLNSAVLRYNSFKVFKNDEKLIALLQKIPHRAEQYLIRCIEGYIQPASNYLSAKIAVGYLMKKKRYSEALEFLLSIATNTSVIHTEYMRSWLKRNIVKAYALLNELGKAADIIVEDFFERGFVLEYLGVPSIFSRLQDPFETTFSHNLSIPIMLELYRQPQSVIYDAIANHLVAFGLFKPSELIAQHGENPSKYFQYFLEKCCVMENLEDSPFFKTIELLEEERIKILNYLKGNNSEKVELYNKEIRTIAQNVSLRKGLLQIHESRIYVDEAGILRTRLTHFKELYAAYDSLNDINQLHLTGLKLNTDQSITPIDSVYFFKTPIEIERLNSLDETYDHELDENAVSVPLIKYSYYLSIFGFLRDFFIKDEDYGFKGFLSMRIRHGTFSNVLRTVFEKYHLVSSKESNSNQYQEVRYWNDKLENTLDSGDLQSILKSFSSNVDIIIEDALSWLVINDSEVKPENASFDFFFSDKELFDLYRNRIGRLTNFDDFISELFKILFERLENCLSALRPRIAQILSDKFVASLHALDKQIESLNLNKGDYGLINHEILTCTTEIQVVTTKIENWFRISKNKYIERFPISLITETIVNYINQIYADALIVNKPNIEIKCNNDIKGRYFEPLGDLFINIFENILSKNKDITDGRLNIGIDIYEDELKERLIIQVGNNVSEQKDEKQMQHDVSDAKGKISRYQNGTDVAFEKGSGFIKLCKNLSVDLDRKEEYNVLPDYSEDKRRFEVKIEFKTNNFFA</sequence>
<protein>
    <submittedName>
        <fullName evidence="1">Uncharacterized protein</fullName>
    </submittedName>
</protein>